<organism evidence="1 2">
    <name type="scientific">Deinococcus rhizophilus</name>
    <dbReference type="NCBI Taxonomy" id="3049544"/>
    <lineage>
        <taxon>Bacteria</taxon>
        <taxon>Thermotogati</taxon>
        <taxon>Deinococcota</taxon>
        <taxon>Deinococci</taxon>
        <taxon>Deinococcales</taxon>
        <taxon>Deinococcaceae</taxon>
        <taxon>Deinococcus</taxon>
    </lineage>
</organism>
<dbReference type="RefSeq" id="WP_285520889.1">
    <property type="nucleotide sequence ID" value="NZ_JASNGB010000006.1"/>
</dbReference>
<comment type="caution">
    <text evidence="1">The sequence shown here is derived from an EMBL/GenBank/DDBJ whole genome shotgun (WGS) entry which is preliminary data.</text>
</comment>
<protein>
    <submittedName>
        <fullName evidence="1">Uncharacterized protein</fullName>
    </submittedName>
</protein>
<accession>A0ABT7JGQ0</accession>
<keyword evidence="2" id="KW-1185">Reference proteome</keyword>
<reference evidence="1 2" key="1">
    <citation type="submission" date="2023-05" db="EMBL/GenBank/DDBJ databases">
        <authorList>
            <person name="Gao F."/>
        </authorList>
    </citation>
    <scope>NUCLEOTIDE SEQUENCE [LARGE SCALE GENOMIC DNA]</scope>
    <source>
        <strain evidence="1 2">MIMF12</strain>
    </source>
</reference>
<evidence type="ECO:0000313" key="1">
    <source>
        <dbReference type="EMBL" id="MDL2342859.1"/>
    </source>
</evidence>
<dbReference type="EMBL" id="JASNGB010000006">
    <property type="protein sequence ID" value="MDL2342859.1"/>
    <property type="molecule type" value="Genomic_DNA"/>
</dbReference>
<name>A0ABT7JGQ0_9DEIO</name>
<gene>
    <name evidence="1" type="ORF">QOL99_01720</name>
</gene>
<proteinExistence type="predicted"/>
<sequence>MTLHTVPPILGRPDLQPLLTHTLALVELLDLHAPNLERQLAIDLLLSCGNLTPSQTTELALQVLQDAAPTARDPQVHQLIGLIQGLLRTQPRPTPPRITAHRA</sequence>
<evidence type="ECO:0000313" key="2">
    <source>
        <dbReference type="Proteomes" id="UP001302059"/>
    </source>
</evidence>
<dbReference type="Proteomes" id="UP001302059">
    <property type="component" value="Unassembled WGS sequence"/>
</dbReference>